<sequence>MEVFRNVMDQLQNKPNLKELDIDVTGYSLEGLGSITTLEELRLNVRMDIDDLVEICRLNQNLTGLEYMNIETGGKRLPRSLRTAKSWISLPSQ</sequence>
<protein>
    <submittedName>
        <fullName evidence="1">Uncharacterized protein</fullName>
    </submittedName>
</protein>
<keyword evidence="2" id="KW-1185">Reference proteome</keyword>
<dbReference type="EMBL" id="AP029264">
    <property type="protein sequence ID" value="BFF95807.1"/>
    <property type="molecule type" value="Genomic_DNA"/>
</dbReference>
<evidence type="ECO:0000313" key="2">
    <source>
        <dbReference type="Proteomes" id="UP001500889"/>
    </source>
</evidence>
<name>A0AAU9FJ54_DROMD</name>
<dbReference type="Proteomes" id="UP001500889">
    <property type="component" value="Chromosome U"/>
</dbReference>
<proteinExistence type="predicted"/>
<dbReference type="AlphaFoldDB" id="A0AAU9FJ54"/>
<reference evidence="1 2" key="1">
    <citation type="submission" date="2024-02" db="EMBL/GenBank/DDBJ databases">
        <title>A chromosome-level genome assembly of Drosophila madeirensis, a fruit fly species endemic to Madeira island.</title>
        <authorList>
            <person name="Tomihara K."/>
            <person name="Llopart A."/>
            <person name="Yamamoto D."/>
        </authorList>
    </citation>
    <scope>NUCLEOTIDE SEQUENCE [LARGE SCALE GENOMIC DNA]</scope>
    <source>
        <strain evidence="1 2">RF1</strain>
    </source>
</reference>
<organism evidence="1 2">
    <name type="scientific">Drosophila madeirensis</name>
    <name type="common">Fruit fly</name>
    <dbReference type="NCBI Taxonomy" id="30013"/>
    <lineage>
        <taxon>Eukaryota</taxon>
        <taxon>Metazoa</taxon>
        <taxon>Ecdysozoa</taxon>
        <taxon>Arthropoda</taxon>
        <taxon>Hexapoda</taxon>
        <taxon>Insecta</taxon>
        <taxon>Pterygota</taxon>
        <taxon>Neoptera</taxon>
        <taxon>Endopterygota</taxon>
        <taxon>Diptera</taxon>
        <taxon>Brachycera</taxon>
        <taxon>Muscomorpha</taxon>
        <taxon>Ephydroidea</taxon>
        <taxon>Drosophilidae</taxon>
        <taxon>Drosophila</taxon>
        <taxon>Sophophora</taxon>
    </lineage>
</organism>
<evidence type="ECO:0000313" key="1">
    <source>
        <dbReference type="EMBL" id="BFF95807.1"/>
    </source>
</evidence>
<gene>
    <name evidence="1" type="ORF">DMAD_13134</name>
</gene>
<accession>A0AAU9FJ54</accession>